<feature type="transmembrane region" description="Helical" evidence="2">
    <location>
        <begin position="232"/>
        <end position="253"/>
    </location>
</feature>
<protein>
    <recommendedName>
        <fullName evidence="5">Major facilitator superfamily (MFS) profile domain-containing protein</fullName>
    </recommendedName>
</protein>
<evidence type="ECO:0000313" key="4">
    <source>
        <dbReference type="Proteomes" id="UP001596122"/>
    </source>
</evidence>
<reference evidence="4" key="1">
    <citation type="journal article" date="2019" name="Int. J. Syst. Evol. Microbiol.">
        <title>The Global Catalogue of Microorganisms (GCM) 10K type strain sequencing project: providing services to taxonomists for standard genome sequencing and annotation.</title>
        <authorList>
            <consortium name="The Broad Institute Genomics Platform"/>
            <consortium name="The Broad Institute Genome Sequencing Center for Infectious Disease"/>
            <person name="Wu L."/>
            <person name="Ma J."/>
        </authorList>
    </citation>
    <scope>NUCLEOTIDE SEQUENCE [LARGE SCALE GENOMIC DNA]</scope>
    <source>
        <strain evidence="4">CCUG 43114</strain>
    </source>
</reference>
<proteinExistence type="predicted"/>
<organism evidence="3 4">
    <name type="scientific">Aquipuribacter nitratireducens</name>
    <dbReference type="NCBI Taxonomy" id="650104"/>
    <lineage>
        <taxon>Bacteria</taxon>
        <taxon>Bacillati</taxon>
        <taxon>Actinomycetota</taxon>
        <taxon>Actinomycetes</taxon>
        <taxon>Micrococcales</taxon>
        <taxon>Intrasporangiaceae</taxon>
        <taxon>Aquipuribacter</taxon>
    </lineage>
</organism>
<accession>A0ABW0GRX3</accession>
<keyword evidence="2" id="KW-0812">Transmembrane</keyword>
<evidence type="ECO:0008006" key="5">
    <source>
        <dbReference type="Google" id="ProtNLM"/>
    </source>
</evidence>
<dbReference type="EMBL" id="JBHSLD010000014">
    <property type="protein sequence ID" value="MFC5381990.1"/>
    <property type="molecule type" value="Genomic_DNA"/>
</dbReference>
<feature type="transmembrane region" description="Helical" evidence="2">
    <location>
        <begin position="103"/>
        <end position="129"/>
    </location>
</feature>
<feature type="transmembrane region" description="Helical" evidence="2">
    <location>
        <begin position="149"/>
        <end position="173"/>
    </location>
</feature>
<evidence type="ECO:0000313" key="3">
    <source>
        <dbReference type="EMBL" id="MFC5381990.1"/>
    </source>
</evidence>
<dbReference type="Proteomes" id="UP001596122">
    <property type="component" value="Unassembled WGS sequence"/>
</dbReference>
<keyword evidence="2" id="KW-0472">Membrane</keyword>
<name>A0ABW0GRX3_9MICO</name>
<feature type="transmembrane region" description="Helical" evidence="2">
    <location>
        <begin position="185"/>
        <end position="205"/>
    </location>
</feature>
<feature type="compositionally biased region" description="Basic and acidic residues" evidence="1">
    <location>
        <begin position="35"/>
        <end position="69"/>
    </location>
</feature>
<keyword evidence="2" id="KW-1133">Transmembrane helix</keyword>
<dbReference type="RefSeq" id="WP_340269965.1">
    <property type="nucleotide sequence ID" value="NZ_JBBEOG010000005.1"/>
</dbReference>
<comment type="caution">
    <text evidence="3">The sequence shown here is derived from an EMBL/GenBank/DDBJ whole genome shotgun (WGS) entry which is preliminary data.</text>
</comment>
<gene>
    <name evidence="3" type="ORF">ACFPJ6_14525</name>
</gene>
<evidence type="ECO:0000256" key="2">
    <source>
        <dbReference type="SAM" id="Phobius"/>
    </source>
</evidence>
<keyword evidence="4" id="KW-1185">Reference proteome</keyword>
<feature type="compositionally biased region" description="Basic and acidic residues" evidence="1">
    <location>
        <begin position="1"/>
        <end position="25"/>
    </location>
</feature>
<feature type="region of interest" description="Disordered" evidence="1">
    <location>
        <begin position="1"/>
        <end position="82"/>
    </location>
</feature>
<sequence>MSTSEPRPHDHPQHRADLDDTREQPRPAPGPTGPEPRERYDDHGDHHGDHDRDHDGAEGAHRPSERPTTDPHGPGTTFFTNHPDDVLARERDAYGGVKVGSAFFGWLSAVGLLALLLGLLSGAGAAFGLAEPGAVEEAVGSVAVDAATIGVVSLVVLALVLFLAYLAGGYVAGRMARFDGAKQGVAVWLWALVVAVVVAVLGVVAGDRFDVLAQVDAFPRIPLNEGDLTTTGIVAAVVAALVALAGAVVGGLLGARYHRKVDRVGLLDPPASRA</sequence>
<evidence type="ECO:0000256" key="1">
    <source>
        <dbReference type="SAM" id="MobiDB-lite"/>
    </source>
</evidence>